<dbReference type="InterPro" id="IPR034627">
    <property type="entry name" value="Irc6"/>
</dbReference>
<dbReference type="RefSeq" id="XP_034013894.1">
    <property type="nucleotide sequence ID" value="XM_034153817.1"/>
</dbReference>
<dbReference type="GeneID" id="54779943"/>
<comment type="function">
    <text evidence="1">Involved in gross chromosomal rearrangements (GCRs) and telomere healing.</text>
</comment>
<dbReference type="Gene3D" id="3.40.50.11960">
    <property type="match status" value="1"/>
</dbReference>
<dbReference type="PANTHER" id="PTHR28043">
    <property type="entry name" value="INCREASED RECOMBINATION CENTERS PROTEIN 6"/>
    <property type="match status" value="1"/>
</dbReference>
<organism evidence="5 6">
    <name type="scientific">Diutina rugosa</name>
    <name type="common">Yeast</name>
    <name type="synonym">Candida rugosa</name>
    <dbReference type="NCBI Taxonomy" id="5481"/>
    <lineage>
        <taxon>Eukaryota</taxon>
        <taxon>Fungi</taxon>
        <taxon>Dikarya</taxon>
        <taxon>Ascomycota</taxon>
        <taxon>Saccharomycotina</taxon>
        <taxon>Pichiomycetes</taxon>
        <taxon>Debaryomycetaceae</taxon>
        <taxon>Diutina</taxon>
    </lineage>
</organism>
<reference evidence="5 6" key="1">
    <citation type="submission" date="2019-07" db="EMBL/GenBank/DDBJ databases">
        <title>Genome assembly of two rare yeast pathogens: Diutina rugosa and Trichomonascus ciferrii.</title>
        <authorList>
            <person name="Mixao V."/>
            <person name="Saus E."/>
            <person name="Hansen A."/>
            <person name="Lass-Flor C."/>
            <person name="Gabaldon T."/>
        </authorList>
    </citation>
    <scope>NUCLEOTIDE SEQUENCE [LARGE SCALE GENOMIC DNA]</scope>
    <source>
        <strain evidence="5 6">CBS 613</strain>
    </source>
</reference>
<sequence>MTPNYVLVLGAPHSGKIRVVKYLSNDAEFEINEASHSGIIVPANLTNKYFSANIRFLIDEFPDNRDNATEAEQLKAMDKWYQDFSSSEYAELREAIDGVIFCFNLSEVSETYLEKCLSMLEDFRESMEEMDDTWSGFIVVVGIDSASPDAVGEIEDAVALRAMEFVNYDEEGTNEFRERLGKDRLREILDTHEWQSSESIPKSPSRCATYEEARQARAEEMSEPLTRKPQPMNTKLDLSEVIGKLDQAKMSMDGMTEEQKQTYAKGVVNDLLNFL</sequence>
<dbReference type="AlphaFoldDB" id="A0A642UUQ2"/>
<accession>A0A642UUQ2</accession>
<dbReference type="GO" id="GO:0016192">
    <property type="term" value="P:vesicle-mediated transport"/>
    <property type="evidence" value="ECO:0007669"/>
    <property type="project" value="InterPro"/>
</dbReference>
<evidence type="ECO:0000256" key="4">
    <source>
        <dbReference type="ARBA" id="ARBA00022447"/>
    </source>
</evidence>
<evidence type="ECO:0000313" key="6">
    <source>
        <dbReference type="Proteomes" id="UP000449547"/>
    </source>
</evidence>
<dbReference type="OMA" id="LMFTINM"/>
<dbReference type="PANTHER" id="PTHR28043:SF1">
    <property type="entry name" value="INCREASED RECOMBINATION CENTERS PROTEIN 6"/>
    <property type="match status" value="1"/>
</dbReference>
<comment type="similarity">
    <text evidence="2">Belongs to the IRC6 family.</text>
</comment>
<dbReference type="EMBL" id="SWFT01000039">
    <property type="protein sequence ID" value="KAA8905913.1"/>
    <property type="molecule type" value="Genomic_DNA"/>
</dbReference>
<dbReference type="Pfam" id="PF10199">
    <property type="entry name" value="Adaptin_binding"/>
    <property type="match status" value="1"/>
</dbReference>
<dbReference type="VEuPathDB" id="FungiDB:DIURU_001290"/>
<comment type="caution">
    <text evidence="5">The sequence shown here is derived from an EMBL/GenBank/DDBJ whole genome shotgun (WGS) entry which is preliminary data.</text>
</comment>
<protein>
    <recommendedName>
        <fullName evidence="3">Increased recombination centers protein 6</fullName>
    </recommendedName>
</protein>
<evidence type="ECO:0000256" key="3">
    <source>
        <dbReference type="ARBA" id="ARBA00015902"/>
    </source>
</evidence>
<proteinExistence type="inferred from homology"/>
<gene>
    <name evidence="5" type="ORF">DIURU_001290</name>
</gene>
<dbReference type="OrthoDB" id="10261384at2759"/>
<evidence type="ECO:0000313" key="5">
    <source>
        <dbReference type="EMBL" id="KAA8905913.1"/>
    </source>
</evidence>
<dbReference type="GO" id="GO:0030674">
    <property type="term" value="F:protein-macromolecule adaptor activity"/>
    <property type="evidence" value="ECO:0007669"/>
    <property type="project" value="TreeGrafter"/>
</dbReference>
<keyword evidence="6" id="KW-1185">Reference proteome</keyword>
<evidence type="ECO:0000256" key="1">
    <source>
        <dbReference type="ARBA" id="ARBA00002976"/>
    </source>
</evidence>
<dbReference type="Proteomes" id="UP000449547">
    <property type="component" value="Unassembled WGS sequence"/>
</dbReference>
<evidence type="ECO:0000256" key="2">
    <source>
        <dbReference type="ARBA" id="ARBA00007973"/>
    </source>
</evidence>
<keyword evidence="4" id="KW-0160">Chromosomal rearrangement</keyword>
<name>A0A642UUQ2_DIURU</name>